<evidence type="ECO:0008006" key="3">
    <source>
        <dbReference type="Google" id="ProtNLM"/>
    </source>
</evidence>
<dbReference type="NCBIfam" id="NF033205">
    <property type="entry name" value="IPExxxVDY"/>
    <property type="match status" value="1"/>
</dbReference>
<gene>
    <name evidence="1" type="ORF">T190115A13A_60064</name>
</gene>
<name>A0ABM9PQK9_9FLAO</name>
<dbReference type="InterPro" id="IPR047690">
    <property type="entry name" value="IPExxxVDY_fam"/>
</dbReference>
<organism evidence="1 2">
    <name type="scientific">Tenacibaculum vairaonense</name>
    <dbReference type="NCBI Taxonomy" id="3137860"/>
    <lineage>
        <taxon>Bacteria</taxon>
        <taxon>Pseudomonadati</taxon>
        <taxon>Bacteroidota</taxon>
        <taxon>Flavobacteriia</taxon>
        <taxon>Flavobacteriales</taxon>
        <taxon>Flavobacteriaceae</taxon>
        <taxon>Tenacibaculum</taxon>
    </lineage>
</organism>
<proteinExistence type="predicted"/>
<keyword evidence="2" id="KW-1185">Reference proteome</keyword>
<reference evidence="1 2" key="1">
    <citation type="submission" date="2024-05" db="EMBL/GenBank/DDBJ databases">
        <authorList>
            <person name="Duchaud E."/>
        </authorList>
    </citation>
    <scope>NUCLEOTIDE SEQUENCE [LARGE SCALE GENOMIC DNA]</scope>
    <source>
        <strain evidence="1">Ena-SAMPLE-TAB-13-05-2024-13:56:06:370-140305</strain>
    </source>
</reference>
<evidence type="ECO:0000313" key="1">
    <source>
        <dbReference type="EMBL" id="CAL2108069.1"/>
    </source>
</evidence>
<dbReference type="EMBL" id="CAXJRC010000043">
    <property type="protein sequence ID" value="CAL2108069.1"/>
    <property type="molecule type" value="Genomic_DNA"/>
</dbReference>
<evidence type="ECO:0000313" key="2">
    <source>
        <dbReference type="Proteomes" id="UP001497602"/>
    </source>
</evidence>
<dbReference type="RefSeq" id="WP_348703514.1">
    <property type="nucleotide sequence ID" value="NZ_CAXIYA010000011.1"/>
</dbReference>
<comment type="caution">
    <text evidence="1">The sequence shown here is derived from an EMBL/GenBank/DDBJ whole genome shotgun (WGS) entry which is preliminary data.</text>
</comment>
<sequence length="159" mass="18759">MSFYELDFNEFAISQYSLIGIHTTLNDYKLAYLLNSKLECFFEKANFCLDIKNKNKEIVSFPIYEYVNEKEDTNWFLINNVSKKKVEIEAIGLFMKRTTSVVEYLVSEKKKVDYFLKIEGDFKETFVDSLINNIKTIPQVVTSYQIDIDTLKSKDFLIF</sequence>
<dbReference type="Proteomes" id="UP001497602">
    <property type="component" value="Unassembled WGS sequence"/>
</dbReference>
<accession>A0ABM9PQK9</accession>
<protein>
    <recommendedName>
        <fullName evidence="3">IPExxxVDY family protein</fullName>
    </recommendedName>
</protein>